<proteinExistence type="predicted"/>
<dbReference type="GO" id="GO:0019632">
    <property type="term" value="P:shikimate metabolic process"/>
    <property type="evidence" value="ECO:0007669"/>
    <property type="project" value="TreeGrafter"/>
</dbReference>
<gene>
    <name evidence="1" type="ORF">EV659_10352</name>
</gene>
<dbReference type="PANTHER" id="PTHR21089:SF1">
    <property type="entry name" value="BIFUNCTIONAL 3-DEHYDROQUINATE DEHYDRATASE_SHIKIMATE DEHYDROGENASE, CHLOROPLASTIC"/>
    <property type="match status" value="1"/>
</dbReference>
<dbReference type="GO" id="GO:0050661">
    <property type="term" value="F:NADP binding"/>
    <property type="evidence" value="ECO:0007669"/>
    <property type="project" value="TreeGrafter"/>
</dbReference>
<name>A0A4R2PQ14_RHOSA</name>
<keyword evidence="2" id="KW-1185">Reference proteome</keyword>
<dbReference type="InParanoid" id="A0A4R2PQ14"/>
<sequence length="89" mass="9115">MLVNTTSLGMAGQPPLTLDLAPLAADAVVYDIVYVPLETPLLAAARARGLATVDGLGMLIHQGVPAFRAFFCAEAAADAATRAHLLAAL</sequence>
<evidence type="ECO:0000313" key="1">
    <source>
        <dbReference type="EMBL" id="TCP36165.1"/>
    </source>
</evidence>
<dbReference type="SUPFAM" id="SSF51735">
    <property type="entry name" value="NAD(P)-binding Rossmann-fold domains"/>
    <property type="match status" value="1"/>
</dbReference>
<evidence type="ECO:0000313" key="2">
    <source>
        <dbReference type="Proteomes" id="UP000295399"/>
    </source>
</evidence>
<organism evidence="1 2">
    <name type="scientific">Rhodothalassium salexigens DSM 2132</name>
    <dbReference type="NCBI Taxonomy" id="1188247"/>
    <lineage>
        <taxon>Bacteria</taxon>
        <taxon>Pseudomonadati</taxon>
        <taxon>Pseudomonadota</taxon>
        <taxon>Alphaproteobacteria</taxon>
        <taxon>Rhodothalassiales</taxon>
        <taxon>Rhodothalassiaceae</taxon>
        <taxon>Rhodothalassium</taxon>
    </lineage>
</organism>
<evidence type="ECO:0008006" key="3">
    <source>
        <dbReference type="Google" id="ProtNLM"/>
    </source>
</evidence>
<dbReference type="EMBL" id="SLXO01000003">
    <property type="protein sequence ID" value="TCP36165.1"/>
    <property type="molecule type" value="Genomic_DNA"/>
</dbReference>
<accession>A0A4R2PQ14</accession>
<dbReference type="GO" id="GO:0005829">
    <property type="term" value="C:cytosol"/>
    <property type="evidence" value="ECO:0007669"/>
    <property type="project" value="TreeGrafter"/>
</dbReference>
<protein>
    <recommendedName>
        <fullName evidence="3">SDH C-terminal domain-containing protein</fullName>
    </recommendedName>
</protein>
<dbReference type="InterPro" id="IPR036291">
    <property type="entry name" value="NAD(P)-bd_dom_sf"/>
</dbReference>
<dbReference type="GO" id="GO:0009423">
    <property type="term" value="P:chorismate biosynthetic process"/>
    <property type="evidence" value="ECO:0007669"/>
    <property type="project" value="TreeGrafter"/>
</dbReference>
<dbReference type="PANTHER" id="PTHR21089">
    <property type="entry name" value="SHIKIMATE DEHYDROGENASE"/>
    <property type="match status" value="1"/>
</dbReference>
<dbReference type="InterPro" id="IPR022893">
    <property type="entry name" value="Shikimate_DH_fam"/>
</dbReference>
<dbReference type="GO" id="GO:0004764">
    <property type="term" value="F:shikimate 3-dehydrogenase (NADP+) activity"/>
    <property type="evidence" value="ECO:0007669"/>
    <property type="project" value="InterPro"/>
</dbReference>
<comment type="caution">
    <text evidence="1">The sequence shown here is derived from an EMBL/GenBank/DDBJ whole genome shotgun (WGS) entry which is preliminary data.</text>
</comment>
<dbReference type="Gene3D" id="3.40.50.720">
    <property type="entry name" value="NAD(P)-binding Rossmann-like Domain"/>
    <property type="match status" value="1"/>
</dbReference>
<dbReference type="Proteomes" id="UP000295399">
    <property type="component" value="Unassembled WGS sequence"/>
</dbReference>
<dbReference type="AlphaFoldDB" id="A0A4R2PQ14"/>
<reference evidence="1 2" key="1">
    <citation type="submission" date="2019-03" db="EMBL/GenBank/DDBJ databases">
        <title>Genomic Encyclopedia of Type Strains, Phase IV (KMG-IV): sequencing the most valuable type-strain genomes for metagenomic binning, comparative biology and taxonomic classification.</title>
        <authorList>
            <person name="Goeker M."/>
        </authorList>
    </citation>
    <scope>NUCLEOTIDE SEQUENCE [LARGE SCALE GENOMIC DNA]</scope>
    <source>
        <strain evidence="1 2">DSM 2132</strain>
    </source>
</reference>